<name>L1KR66_9ACTN</name>
<comment type="caution">
    <text evidence="1">The sequence shown here is derived from an EMBL/GenBank/DDBJ whole genome shotgun (WGS) entry which is preliminary data.</text>
</comment>
<dbReference type="Pfam" id="PF11171">
    <property type="entry name" value="DUF2958"/>
    <property type="match status" value="1"/>
</dbReference>
<dbReference type="InterPro" id="IPR021341">
    <property type="entry name" value="DUF2958"/>
</dbReference>
<dbReference type="Proteomes" id="UP000010411">
    <property type="component" value="Unassembled WGS sequence"/>
</dbReference>
<reference evidence="1 2" key="1">
    <citation type="submission" date="2012-11" db="EMBL/GenBank/DDBJ databases">
        <authorList>
            <person name="Huguet-Tapia J.C."/>
            <person name="Durkin A.S."/>
            <person name="Pettis G.S."/>
            <person name="Badger J.H."/>
        </authorList>
    </citation>
    <scope>NUCLEOTIDE SEQUENCE [LARGE SCALE GENOMIC DNA]</scope>
    <source>
        <strain evidence="1 2">91-03</strain>
    </source>
</reference>
<keyword evidence="2" id="KW-1185">Reference proteome</keyword>
<proteinExistence type="predicted"/>
<dbReference type="AlphaFoldDB" id="L1KR66"/>
<sequence length="42" mass="4761">MHGVETEYGTFSLNELEQVRGPLGLPVERDQFFVPTPAKELE</sequence>
<accession>L1KR66</accession>
<dbReference type="EMBL" id="AEJC01000466">
    <property type="protein sequence ID" value="EKX63112.1"/>
    <property type="molecule type" value="Genomic_DNA"/>
</dbReference>
<organism evidence="1 2">
    <name type="scientific">Streptomyces ipomoeae 91-03</name>
    <dbReference type="NCBI Taxonomy" id="698759"/>
    <lineage>
        <taxon>Bacteria</taxon>
        <taxon>Bacillati</taxon>
        <taxon>Actinomycetota</taxon>
        <taxon>Actinomycetes</taxon>
        <taxon>Kitasatosporales</taxon>
        <taxon>Streptomycetaceae</taxon>
        <taxon>Streptomyces</taxon>
    </lineage>
</organism>
<evidence type="ECO:0000313" key="2">
    <source>
        <dbReference type="Proteomes" id="UP000010411"/>
    </source>
</evidence>
<protein>
    <submittedName>
        <fullName evidence="1">Uncharacterized protein</fullName>
    </submittedName>
</protein>
<evidence type="ECO:0000313" key="1">
    <source>
        <dbReference type="EMBL" id="EKX63112.1"/>
    </source>
</evidence>
<gene>
    <name evidence="1" type="ORF">STRIP9103_01235</name>
</gene>